<dbReference type="SUPFAM" id="SSF54211">
    <property type="entry name" value="Ribosomal protein S5 domain 2-like"/>
    <property type="match status" value="1"/>
</dbReference>
<dbReference type="KEGG" id="mrub:DEO27_007450"/>
<dbReference type="HAMAP" id="MF_00227">
    <property type="entry name" value="RNase_P"/>
    <property type="match status" value="1"/>
</dbReference>
<keyword evidence="2 7" id="KW-0819">tRNA processing</keyword>
<keyword evidence="4 7" id="KW-0255">Endonuclease</keyword>
<dbReference type="PANTHER" id="PTHR33992:SF1">
    <property type="entry name" value="RIBONUCLEASE P PROTEIN COMPONENT"/>
    <property type="match status" value="1"/>
</dbReference>
<evidence type="ECO:0000313" key="10">
    <source>
        <dbReference type="Proteomes" id="UP000251402"/>
    </source>
</evidence>
<keyword evidence="5 7" id="KW-0378">Hydrolase</keyword>
<accession>A0A5C1HVA7</accession>
<dbReference type="EMBL" id="CP043450">
    <property type="protein sequence ID" value="QEM09862.1"/>
    <property type="molecule type" value="Genomic_DNA"/>
</dbReference>
<dbReference type="OrthoDB" id="1524972at2"/>
<evidence type="ECO:0000256" key="1">
    <source>
        <dbReference type="ARBA" id="ARBA00002663"/>
    </source>
</evidence>
<protein>
    <recommendedName>
        <fullName evidence="7 8">Ribonuclease P protein component</fullName>
        <shortName evidence="7">RNase P protein</shortName>
        <shortName evidence="7">RNaseP protein</shortName>
        <ecNumber evidence="7 8">3.1.26.5</ecNumber>
    </recommendedName>
    <alternativeName>
        <fullName evidence="7">Protein C5</fullName>
    </alternativeName>
</protein>
<dbReference type="GO" id="GO:0030677">
    <property type="term" value="C:ribonuclease P complex"/>
    <property type="evidence" value="ECO:0007669"/>
    <property type="project" value="TreeGrafter"/>
</dbReference>
<dbReference type="InterPro" id="IPR014721">
    <property type="entry name" value="Ribsml_uS5_D2-typ_fold_subgr"/>
</dbReference>
<name>A0A5C1HVA7_9SPHI</name>
<dbReference type="GO" id="GO:0000049">
    <property type="term" value="F:tRNA binding"/>
    <property type="evidence" value="ECO:0007669"/>
    <property type="project" value="UniProtKB-UniRule"/>
</dbReference>
<dbReference type="PANTHER" id="PTHR33992">
    <property type="entry name" value="RIBONUCLEASE P PROTEIN COMPONENT"/>
    <property type="match status" value="1"/>
</dbReference>
<dbReference type="PROSITE" id="PS00648">
    <property type="entry name" value="RIBONUCLEASE_P"/>
    <property type="match status" value="1"/>
</dbReference>
<evidence type="ECO:0000313" key="9">
    <source>
        <dbReference type="EMBL" id="QEM09862.1"/>
    </source>
</evidence>
<organism evidence="9 10">
    <name type="scientific">Mucilaginibacter rubeus</name>
    <dbReference type="NCBI Taxonomy" id="2027860"/>
    <lineage>
        <taxon>Bacteria</taxon>
        <taxon>Pseudomonadati</taxon>
        <taxon>Bacteroidota</taxon>
        <taxon>Sphingobacteriia</taxon>
        <taxon>Sphingobacteriales</taxon>
        <taxon>Sphingobacteriaceae</taxon>
        <taxon>Mucilaginibacter</taxon>
    </lineage>
</organism>
<keyword evidence="10" id="KW-1185">Reference proteome</keyword>
<comment type="catalytic activity">
    <reaction evidence="7">
        <text>Endonucleolytic cleavage of RNA, removing 5'-extranucleotides from tRNA precursor.</text>
        <dbReference type="EC" id="3.1.26.5"/>
    </reaction>
</comment>
<evidence type="ECO:0000256" key="6">
    <source>
        <dbReference type="ARBA" id="ARBA00022884"/>
    </source>
</evidence>
<dbReference type="GO" id="GO:0042781">
    <property type="term" value="F:3'-tRNA processing endoribonuclease activity"/>
    <property type="evidence" value="ECO:0007669"/>
    <property type="project" value="TreeGrafter"/>
</dbReference>
<dbReference type="GO" id="GO:0004526">
    <property type="term" value="F:ribonuclease P activity"/>
    <property type="evidence" value="ECO:0007669"/>
    <property type="project" value="UniProtKB-UniRule"/>
</dbReference>
<dbReference type="Gene3D" id="3.30.230.10">
    <property type="match status" value="1"/>
</dbReference>
<comment type="function">
    <text evidence="1 7">RNaseP catalyzes the removal of the 5'-leader sequence from pre-tRNA to produce the mature 5'-terminus. It can also cleave other RNA substrates such as 4.5S RNA. The protein component plays an auxiliary but essential role in vivo by binding to the 5'-leader sequence and broadening the substrate specificity of the ribozyme.</text>
</comment>
<evidence type="ECO:0000256" key="8">
    <source>
        <dbReference type="NCBIfam" id="TIGR00188"/>
    </source>
</evidence>
<evidence type="ECO:0000256" key="2">
    <source>
        <dbReference type="ARBA" id="ARBA00022694"/>
    </source>
</evidence>
<comment type="similarity">
    <text evidence="7">Belongs to the RnpA family.</text>
</comment>
<dbReference type="GO" id="GO:0001682">
    <property type="term" value="P:tRNA 5'-leader removal"/>
    <property type="evidence" value="ECO:0007669"/>
    <property type="project" value="UniProtKB-UniRule"/>
</dbReference>
<dbReference type="NCBIfam" id="TIGR00188">
    <property type="entry name" value="rnpA"/>
    <property type="match status" value="1"/>
</dbReference>
<reference evidence="9" key="1">
    <citation type="submission" date="2019-08" db="EMBL/GenBank/DDBJ databases">
        <title>Comparative genome analysis confer to the adaptation heavy metal polluted environment.</title>
        <authorList>
            <person name="Li Y."/>
        </authorList>
    </citation>
    <scope>NUCLEOTIDE SEQUENCE [LARGE SCALE GENOMIC DNA]</scope>
    <source>
        <strain evidence="9">P1</strain>
    </source>
</reference>
<comment type="subunit">
    <text evidence="7">Consists of a catalytic RNA component (M1 or rnpB) and a protein subunit.</text>
</comment>
<sequence>MYTFKKEERLCNKRLIDKLFHSGSSFLCYPFRVSWLVNPEPQLHPAQILFSVPKKRYKHAVDRNLVKRLMREAYRLHKQQHLYDILQQTDKRIIVSVGYVGKEIEPFLFIEKKMLKLLAQLSNELAAAVPVAAN</sequence>
<dbReference type="AlphaFoldDB" id="A0A5C1HVA7"/>
<dbReference type="InterPro" id="IPR020568">
    <property type="entry name" value="Ribosomal_Su5_D2-typ_SF"/>
</dbReference>
<evidence type="ECO:0000256" key="4">
    <source>
        <dbReference type="ARBA" id="ARBA00022759"/>
    </source>
</evidence>
<keyword evidence="6 7" id="KW-0694">RNA-binding</keyword>
<dbReference type="InterPro" id="IPR020539">
    <property type="entry name" value="RNase_P_CS"/>
</dbReference>
<evidence type="ECO:0000256" key="3">
    <source>
        <dbReference type="ARBA" id="ARBA00022722"/>
    </source>
</evidence>
<evidence type="ECO:0000256" key="5">
    <source>
        <dbReference type="ARBA" id="ARBA00022801"/>
    </source>
</evidence>
<dbReference type="Pfam" id="PF00825">
    <property type="entry name" value="Ribonuclease_P"/>
    <property type="match status" value="1"/>
</dbReference>
<dbReference type="InterPro" id="IPR000100">
    <property type="entry name" value="RNase_P"/>
</dbReference>
<evidence type="ECO:0000256" key="7">
    <source>
        <dbReference type="HAMAP-Rule" id="MF_00227"/>
    </source>
</evidence>
<keyword evidence="3 7" id="KW-0540">Nuclease</keyword>
<gene>
    <name evidence="7 9" type="primary">rnpA</name>
    <name evidence="9" type="ORF">DEO27_007450</name>
</gene>
<dbReference type="EC" id="3.1.26.5" evidence="7 8"/>
<proteinExistence type="inferred from homology"/>
<dbReference type="Proteomes" id="UP000251402">
    <property type="component" value="Chromosome"/>
</dbReference>